<evidence type="ECO:0000313" key="2">
    <source>
        <dbReference type="Proteomes" id="UP000001915"/>
    </source>
</evidence>
<dbReference type="RefSeq" id="WP_013115177.1">
    <property type="nucleotide sequence ID" value="NC_014150.1"/>
</dbReference>
<evidence type="ECO:0000313" key="1">
    <source>
        <dbReference type="EMBL" id="ADG72841.1"/>
    </source>
</evidence>
<reference evidence="1 2" key="1">
    <citation type="journal article" date="2010" name="Stand. Genomic Sci.">
        <title>Complete genome sequence of Brachyspira murdochii type strain (56-150).</title>
        <authorList>
            <person name="Pati A."/>
            <person name="Sikorski J."/>
            <person name="Gronow S."/>
            <person name="Munk C."/>
            <person name="Lapidus A."/>
            <person name="Copeland A."/>
            <person name="Glavina Del Tio T."/>
            <person name="Nolan M."/>
            <person name="Lucas S."/>
            <person name="Chen F."/>
            <person name="Tice H."/>
            <person name="Cheng J.F."/>
            <person name="Han C."/>
            <person name="Detter J.C."/>
            <person name="Bruce D."/>
            <person name="Tapia R."/>
            <person name="Goodwin L."/>
            <person name="Pitluck S."/>
            <person name="Liolios K."/>
            <person name="Ivanova N."/>
            <person name="Mavromatis K."/>
            <person name="Mikhailova N."/>
            <person name="Chen A."/>
            <person name="Palaniappan K."/>
            <person name="Land M."/>
            <person name="Hauser L."/>
            <person name="Chang Y.J."/>
            <person name="Jeffries C.D."/>
            <person name="Spring S."/>
            <person name="Rohde M."/>
            <person name="Goker M."/>
            <person name="Bristow J."/>
            <person name="Eisen J.A."/>
            <person name="Markowitz V."/>
            <person name="Hugenholtz P."/>
            <person name="Kyrpides N.C."/>
            <person name="Klenk H.P."/>
        </authorList>
    </citation>
    <scope>NUCLEOTIDE SEQUENCE [LARGE SCALE GENOMIC DNA]</scope>
    <source>
        <strain evidence="2">ATCC 51284 / DSM 12563 / 56-150</strain>
    </source>
</reference>
<dbReference type="EMBL" id="CP001959">
    <property type="protein sequence ID" value="ADG72841.1"/>
    <property type="molecule type" value="Genomic_DNA"/>
</dbReference>
<name>D5U7P5_BRAM5</name>
<dbReference type="AlphaFoldDB" id="D5U7P5"/>
<accession>D5U7P5</accession>
<proteinExistence type="predicted"/>
<dbReference type="Proteomes" id="UP000001915">
    <property type="component" value="Chromosome"/>
</dbReference>
<sequence>MVLENLYYTEFYKNHWLKYGILFEDEYFQKEKKTILNDDYYIIHKKYTGFIHNKDIIGYDRTLYKKDELIYNYKSDDSRMYKIIKHTDNYFIFNRDLSGFSILDLNNQNNIFNFYHNKPLYNNNQLNGIWVFIDFEYYNNQILFYGFYITKEENGAYKRIFDYMLYSFSNNIFKSQNYINIVSIRQLIFDKYNHNLYFTYNAYFKEDSIIIEDSFNNKTFALKYNNF</sequence>
<dbReference type="HOGENOM" id="CLU_1238247_0_0_12"/>
<dbReference type="OrthoDB" id="306697at2"/>
<gene>
    <name evidence="1" type="ordered locus">Bmur_2774</name>
</gene>
<dbReference type="KEGG" id="brm:Bmur_2774"/>
<dbReference type="STRING" id="526224.Bmur_2774"/>
<organism evidence="1 2">
    <name type="scientific">Brachyspira murdochii (strain ATCC 51284 / DSM 12563 / 56-150)</name>
    <name type="common">Serpulina murdochii</name>
    <dbReference type="NCBI Taxonomy" id="526224"/>
    <lineage>
        <taxon>Bacteria</taxon>
        <taxon>Pseudomonadati</taxon>
        <taxon>Spirochaetota</taxon>
        <taxon>Spirochaetia</taxon>
        <taxon>Brachyspirales</taxon>
        <taxon>Brachyspiraceae</taxon>
        <taxon>Brachyspira</taxon>
    </lineage>
</organism>
<protein>
    <submittedName>
        <fullName evidence="1">Uncharacterized protein</fullName>
    </submittedName>
</protein>